<gene>
    <name evidence="6" type="ORF">HC757_11640</name>
</gene>
<reference evidence="6" key="1">
    <citation type="submission" date="2020-04" db="EMBL/GenBank/DDBJ databases">
        <title>Description of Shewanella salipaludis sp. nov., isolated from a salt marsh.</title>
        <authorList>
            <person name="Park S."/>
            <person name="Yoon J.-H."/>
        </authorList>
    </citation>
    <scope>NUCLEOTIDE SEQUENCE</scope>
    <source>
        <strain evidence="6">SHSM-M6</strain>
    </source>
</reference>
<dbReference type="SUPFAM" id="SSF53850">
    <property type="entry name" value="Periplasmic binding protein-like II"/>
    <property type="match status" value="1"/>
</dbReference>
<dbReference type="RefSeq" id="WP_169564533.1">
    <property type="nucleotide sequence ID" value="NZ_JAAXYH010000007.1"/>
</dbReference>
<accession>A0A972JK41</accession>
<protein>
    <submittedName>
        <fullName evidence="6">Amino acid ABC transporter substrate-binding protein</fullName>
    </submittedName>
</protein>
<comment type="similarity">
    <text evidence="2 4">Belongs to the bacterial solute-binding protein 3 family.</text>
</comment>
<dbReference type="InterPro" id="IPR001638">
    <property type="entry name" value="Solute-binding_3/MltF_N"/>
</dbReference>
<evidence type="ECO:0000256" key="1">
    <source>
        <dbReference type="ARBA" id="ARBA00004196"/>
    </source>
</evidence>
<keyword evidence="7" id="KW-1185">Reference proteome</keyword>
<dbReference type="PANTHER" id="PTHR35936:SF20">
    <property type="entry name" value="ABC TRANSPORTER ARGININE-BINDING PROTEIN 2-RELATED"/>
    <property type="match status" value="1"/>
</dbReference>
<dbReference type="GO" id="GO:0030313">
    <property type="term" value="C:cell envelope"/>
    <property type="evidence" value="ECO:0007669"/>
    <property type="project" value="UniProtKB-SubCell"/>
</dbReference>
<comment type="subcellular location">
    <subcellularLocation>
        <location evidence="1">Cell envelope</location>
    </subcellularLocation>
</comment>
<dbReference type="PANTHER" id="PTHR35936">
    <property type="entry name" value="MEMBRANE-BOUND LYTIC MUREIN TRANSGLYCOSYLASE F"/>
    <property type="match status" value="1"/>
</dbReference>
<evidence type="ECO:0000256" key="2">
    <source>
        <dbReference type="ARBA" id="ARBA00010333"/>
    </source>
</evidence>
<dbReference type="PROSITE" id="PS01039">
    <property type="entry name" value="SBP_BACTERIAL_3"/>
    <property type="match status" value="1"/>
</dbReference>
<comment type="caution">
    <text evidence="6">The sequence shown here is derived from an EMBL/GenBank/DDBJ whole genome shotgun (WGS) entry which is preliminary data.</text>
</comment>
<proteinExistence type="inferred from homology"/>
<evidence type="ECO:0000313" key="6">
    <source>
        <dbReference type="EMBL" id="NMH65810.1"/>
    </source>
</evidence>
<dbReference type="Pfam" id="PF00497">
    <property type="entry name" value="SBP_bac_3"/>
    <property type="match status" value="1"/>
</dbReference>
<dbReference type="InterPro" id="IPR018313">
    <property type="entry name" value="SBP_3_CS"/>
</dbReference>
<dbReference type="AlphaFoldDB" id="A0A972JK41"/>
<organism evidence="6 7">
    <name type="scientific">Shewanella salipaludis</name>
    <dbReference type="NCBI Taxonomy" id="2723052"/>
    <lineage>
        <taxon>Bacteria</taxon>
        <taxon>Pseudomonadati</taxon>
        <taxon>Pseudomonadota</taxon>
        <taxon>Gammaproteobacteria</taxon>
        <taxon>Alteromonadales</taxon>
        <taxon>Shewanellaceae</taxon>
        <taxon>Shewanella</taxon>
    </lineage>
</organism>
<evidence type="ECO:0000259" key="5">
    <source>
        <dbReference type="SMART" id="SM00062"/>
    </source>
</evidence>
<dbReference type="Gene3D" id="3.40.190.10">
    <property type="entry name" value="Periplasmic binding protein-like II"/>
    <property type="match status" value="2"/>
</dbReference>
<evidence type="ECO:0000313" key="7">
    <source>
        <dbReference type="Proteomes" id="UP000737113"/>
    </source>
</evidence>
<name>A0A972JK41_9GAMM</name>
<evidence type="ECO:0000256" key="3">
    <source>
        <dbReference type="ARBA" id="ARBA00022729"/>
    </source>
</evidence>
<evidence type="ECO:0000256" key="4">
    <source>
        <dbReference type="RuleBase" id="RU003744"/>
    </source>
</evidence>
<sequence>MAVALLLLGQGAWAAPASEPYCERPLSVGYDLWPPYAWRDAAGLPRGLDVEMLQGLAEYLGCELQFIYLPAKRSHQMLRSGRLDLMMGASFTPERETYAYFSDSYRGEELKLFVLPQHRHEFQVTSWNDILTRGLSLLVPEAGWYGPAYQENGPRLRQAGLLEYSSNATASVQMLSHGRADLVLGDAIAMPYIARKNHNLSLYPLALRVGKNEIHLMLSKLGTSPALLTHFNQAIAALKKRGELDAILDKWQPSKPANLSTH</sequence>
<keyword evidence="3" id="KW-0732">Signal</keyword>
<dbReference type="Proteomes" id="UP000737113">
    <property type="component" value="Unassembled WGS sequence"/>
</dbReference>
<dbReference type="SMART" id="SM00062">
    <property type="entry name" value="PBPb"/>
    <property type="match status" value="1"/>
</dbReference>
<feature type="domain" description="Solute-binding protein family 3/N-terminal" evidence="5">
    <location>
        <begin position="25"/>
        <end position="255"/>
    </location>
</feature>
<dbReference type="EMBL" id="JAAXYH010000007">
    <property type="protein sequence ID" value="NMH65810.1"/>
    <property type="molecule type" value="Genomic_DNA"/>
</dbReference>